<reference evidence="1" key="1">
    <citation type="journal article" date="2016" name="J. Invertebr. Pathol.">
        <title>An alphabaculovirus isolated from dead Lymantria dispar larvae shows high genetic similarity to baculovirus previously isolated from Lymantria monacha - An example of adaptation to a new host.</title>
        <authorList>
            <person name="Rabalski L."/>
            <person name="Krejmer-Rabalska M."/>
            <person name="Skrzecz I."/>
            <person name="Wasag B."/>
            <person name="Szewczyk B."/>
        </authorList>
    </citation>
    <scope>NUCLEOTIDE SEQUENCE</scope>
    <source>
        <strain evidence="1">BNP</strain>
    </source>
</reference>
<accession>A0A1B1MQY9</accession>
<name>A0A1B1MQY9_NPVLD</name>
<sequence length="136" mass="15834">MSCAAFVTVNWDSIMRIAAYTLFLRLRSEENDEDNGNYDENNDDADEETSANLRALLNKYLCPLFAMHMRNGSWAVCEDRILPDQPLLKFEYLQRLMRCEPRCAIRLVEYGATENVADMIERVVRSADLDYLLRIN</sequence>
<protein>
    <submittedName>
        <fullName evidence="1">Uncharacterized protein</fullName>
    </submittedName>
</protein>
<proteinExistence type="predicted"/>
<evidence type="ECO:0000313" key="1">
    <source>
        <dbReference type="EMBL" id="ANS70998.1"/>
    </source>
</evidence>
<dbReference type="EMBL" id="KU377538">
    <property type="protein sequence ID" value="ANS70998.1"/>
    <property type="molecule type" value="Genomic_DNA"/>
</dbReference>
<organism evidence="1">
    <name type="scientific">Lymantria dispar multicapsid nuclear polyhedrosis virus</name>
    <name type="common">LdMNPV</name>
    <dbReference type="NCBI Taxonomy" id="10449"/>
    <lineage>
        <taxon>Viruses</taxon>
        <taxon>Viruses incertae sedis</taxon>
        <taxon>Naldaviricetes</taxon>
        <taxon>Lefavirales</taxon>
        <taxon>Baculoviridae</taxon>
        <taxon>Alphabaculovirus</taxon>
        <taxon>Alphabaculovirus lydisparis</taxon>
    </lineage>
</organism>
<organismHost>
    <name type="scientific">Lepidoptera</name>
    <name type="common">moths &amp; butterflies</name>
    <dbReference type="NCBI Taxonomy" id="7088"/>
</organismHost>